<proteinExistence type="predicted"/>
<keyword evidence="1" id="KW-0479">Metal-binding</keyword>
<feature type="domain" description="C2H2-type" evidence="6">
    <location>
        <begin position="123"/>
        <end position="150"/>
    </location>
</feature>
<reference evidence="7" key="1">
    <citation type="submission" date="2020-05" db="EMBL/GenBank/DDBJ databases">
        <title>Phylogenomic resolution of chytrid fungi.</title>
        <authorList>
            <person name="Stajich J.E."/>
            <person name="Amses K."/>
            <person name="Simmons R."/>
            <person name="Seto K."/>
            <person name="Myers J."/>
            <person name="Bonds A."/>
            <person name="Quandt C.A."/>
            <person name="Barry K."/>
            <person name="Liu P."/>
            <person name="Grigoriev I."/>
            <person name="Longcore J.E."/>
            <person name="James T.Y."/>
        </authorList>
    </citation>
    <scope>NUCLEOTIDE SEQUENCE</scope>
    <source>
        <strain evidence="7">PLAUS21</strain>
    </source>
</reference>
<feature type="domain" description="C2H2-type" evidence="6">
    <location>
        <begin position="64"/>
        <end position="93"/>
    </location>
</feature>
<dbReference type="Pfam" id="PF00096">
    <property type="entry name" value="zf-C2H2"/>
    <property type="match status" value="3"/>
</dbReference>
<protein>
    <recommendedName>
        <fullName evidence="6">C2H2-type domain-containing protein</fullName>
    </recommendedName>
</protein>
<dbReference type="SMART" id="SM00355">
    <property type="entry name" value="ZnF_C2H2"/>
    <property type="match status" value="3"/>
</dbReference>
<name>A0AAD5YAZ7_9FUNG</name>
<dbReference type="InterPro" id="IPR013087">
    <property type="entry name" value="Znf_C2H2_type"/>
</dbReference>
<keyword evidence="2" id="KW-0677">Repeat</keyword>
<dbReference type="SUPFAM" id="SSF57667">
    <property type="entry name" value="beta-beta-alpha zinc fingers"/>
    <property type="match status" value="2"/>
</dbReference>
<dbReference type="PROSITE" id="PS50157">
    <property type="entry name" value="ZINC_FINGER_C2H2_2"/>
    <property type="match status" value="3"/>
</dbReference>
<sequence>MNGDFGWQFSNSNPFLFQEPIKAEQQPHVYDYAEYPLSLTFDPTYIPEQPLKTFEPKEKEIDQFVCPEDGCGKGFKKKSAFQSHMKSHTDSPKPFVCTICSWSFSRSHDLKRHEFIHSKDKPFTCQGCNRGFSRRDALKRHLDTWKGRRGTCGQAANKNKEYALD</sequence>
<dbReference type="PROSITE" id="PS00028">
    <property type="entry name" value="ZINC_FINGER_C2H2_1"/>
    <property type="match status" value="2"/>
</dbReference>
<dbReference type="EMBL" id="JADGKB010000004">
    <property type="protein sequence ID" value="KAJ3261707.1"/>
    <property type="molecule type" value="Genomic_DNA"/>
</dbReference>
<gene>
    <name evidence="7" type="ORF">HK103_004658</name>
</gene>
<dbReference type="GO" id="GO:0008270">
    <property type="term" value="F:zinc ion binding"/>
    <property type="evidence" value="ECO:0007669"/>
    <property type="project" value="UniProtKB-KW"/>
</dbReference>
<feature type="domain" description="C2H2-type" evidence="6">
    <location>
        <begin position="95"/>
        <end position="122"/>
    </location>
</feature>
<evidence type="ECO:0000259" key="6">
    <source>
        <dbReference type="PROSITE" id="PS50157"/>
    </source>
</evidence>
<keyword evidence="3 5" id="KW-0863">Zinc-finger</keyword>
<dbReference type="InterPro" id="IPR036236">
    <property type="entry name" value="Znf_C2H2_sf"/>
</dbReference>
<dbReference type="FunFam" id="3.30.160.60:FF:000072">
    <property type="entry name" value="zinc finger protein 143 isoform X1"/>
    <property type="match status" value="2"/>
</dbReference>
<dbReference type="PANTHER" id="PTHR23235">
    <property type="entry name" value="KRUEPPEL-LIKE TRANSCRIPTION FACTOR"/>
    <property type="match status" value="1"/>
</dbReference>
<dbReference type="Gene3D" id="3.30.160.60">
    <property type="entry name" value="Classic Zinc Finger"/>
    <property type="match status" value="3"/>
</dbReference>
<evidence type="ECO:0000256" key="3">
    <source>
        <dbReference type="ARBA" id="ARBA00022771"/>
    </source>
</evidence>
<comment type="caution">
    <text evidence="7">The sequence shown here is derived from an EMBL/GenBank/DDBJ whole genome shotgun (WGS) entry which is preliminary data.</text>
</comment>
<keyword evidence="8" id="KW-1185">Reference proteome</keyword>
<evidence type="ECO:0000256" key="1">
    <source>
        <dbReference type="ARBA" id="ARBA00022723"/>
    </source>
</evidence>
<accession>A0AAD5YAZ7</accession>
<evidence type="ECO:0000256" key="4">
    <source>
        <dbReference type="ARBA" id="ARBA00022833"/>
    </source>
</evidence>
<organism evidence="7 8">
    <name type="scientific">Boothiomyces macroporosus</name>
    <dbReference type="NCBI Taxonomy" id="261099"/>
    <lineage>
        <taxon>Eukaryota</taxon>
        <taxon>Fungi</taxon>
        <taxon>Fungi incertae sedis</taxon>
        <taxon>Chytridiomycota</taxon>
        <taxon>Chytridiomycota incertae sedis</taxon>
        <taxon>Chytridiomycetes</taxon>
        <taxon>Rhizophydiales</taxon>
        <taxon>Terramycetaceae</taxon>
        <taxon>Boothiomyces</taxon>
    </lineage>
</organism>
<dbReference type="FunFam" id="3.30.160.60:FF:000100">
    <property type="entry name" value="Zinc finger 45-like"/>
    <property type="match status" value="1"/>
</dbReference>
<dbReference type="Proteomes" id="UP001210925">
    <property type="component" value="Unassembled WGS sequence"/>
</dbReference>
<evidence type="ECO:0000256" key="5">
    <source>
        <dbReference type="PROSITE-ProRule" id="PRU00042"/>
    </source>
</evidence>
<dbReference type="PANTHER" id="PTHR23235:SF120">
    <property type="entry name" value="KRUPPEL-LIKE FACTOR 15"/>
    <property type="match status" value="1"/>
</dbReference>
<keyword evidence="4" id="KW-0862">Zinc</keyword>
<dbReference type="AlphaFoldDB" id="A0AAD5YAZ7"/>
<evidence type="ECO:0000313" key="7">
    <source>
        <dbReference type="EMBL" id="KAJ3261707.1"/>
    </source>
</evidence>
<dbReference type="GO" id="GO:0000981">
    <property type="term" value="F:DNA-binding transcription factor activity, RNA polymerase II-specific"/>
    <property type="evidence" value="ECO:0007669"/>
    <property type="project" value="UniProtKB-ARBA"/>
</dbReference>
<evidence type="ECO:0000256" key="2">
    <source>
        <dbReference type="ARBA" id="ARBA00022737"/>
    </source>
</evidence>
<evidence type="ECO:0000313" key="8">
    <source>
        <dbReference type="Proteomes" id="UP001210925"/>
    </source>
</evidence>
<dbReference type="GO" id="GO:0000978">
    <property type="term" value="F:RNA polymerase II cis-regulatory region sequence-specific DNA binding"/>
    <property type="evidence" value="ECO:0007669"/>
    <property type="project" value="TreeGrafter"/>
</dbReference>